<dbReference type="SUPFAM" id="SSF54211">
    <property type="entry name" value="Ribosomal protein S5 domain 2-like"/>
    <property type="match status" value="1"/>
</dbReference>
<dbReference type="InterPro" id="IPR020568">
    <property type="entry name" value="Ribosomal_Su5_D2-typ_SF"/>
</dbReference>
<dbReference type="PANTHER" id="PTHR11528">
    <property type="entry name" value="HEAT SHOCK PROTEIN 90 FAMILY MEMBER"/>
    <property type="match status" value="1"/>
</dbReference>
<dbReference type="InterPro" id="IPR001404">
    <property type="entry name" value="Hsp90_fam"/>
</dbReference>
<reference evidence="4 5" key="1">
    <citation type="journal article" date="2023" name="Commun. Biol.">
        <title>Genome analysis of Parmales, the sister group of diatoms, reveals the evolutionary specialization of diatoms from phago-mixotrophs to photoautotrophs.</title>
        <authorList>
            <person name="Ban H."/>
            <person name="Sato S."/>
            <person name="Yoshikawa S."/>
            <person name="Yamada K."/>
            <person name="Nakamura Y."/>
            <person name="Ichinomiya M."/>
            <person name="Sato N."/>
            <person name="Blanc-Mathieu R."/>
            <person name="Endo H."/>
            <person name="Kuwata A."/>
            <person name="Ogata H."/>
        </authorList>
    </citation>
    <scope>NUCLEOTIDE SEQUENCE [LARGE SCALE GENOMIC DNA]</scope>
</reference>
<gene>
    <name evidence="4" type="ORF">TeGR_g15078</name>
</gene>
<dbReference type="SMART" id="SM00185">
    <property type="entry name" value="ARM"/>
    <property type="match status" value="7"/>
</dbReference>
<evidence type="ECO:0000313" key="4">
    <source>
        <dbReference type="EMBL" id="GMI29845.1"/>
    </source>
</evidence>
<accession>A0ABQ6MPY1</accession>
<comment type="similarity">
    <text evidence="1">Belongs to the heat shock protein 90 family.</text>
</comment>
<name>A0ABQ6MPY1_9STRA</name>
<comment type="caution">
    <text evidence="4">The sequence shown here is derived from an EMBL/GenBank/DDBJ whole genome shotgun (WGS) entry which is preliminary data.</text>
</comment>
<dbReference type="InterPro" id="IPR011989">
    <property type="entry name" value="ARM-like"/>
</dbReference>
<dbReference type="Pfam" id="PF00183">
    <property type="entry name" value="HSP90"/>
    <property type="match status" value="1"/>
</dbReference>
<feature type="region of interest" description="Disordered" evidence="3">
    <location>
        <begin position="1154"/>
        <end position="1175"/>
    </location>
</feature>
<dbReference type="Gene3D" id="3.30.230.80">
    <property type="match status" value="1"/>
</dbReference>
<sequence>YVAFYKSLSNDWEEHAAVKHFSVEGQLEFKAILFCPKRAPFDMFEGGAKKRFNHIKLYVRRVFIMDNCEDIMPEWLSFVKGVVDSEDLPLNISRETLQQNKILRVIKKNLVKKCIEMFIDLADNVDVYNKFYEAFAKNLKLGVHEDSTNRAKIAKLLRYHSTKYNFIVDSGIITALSTIMPHEMHQDAISLALFNVTTYKDMHEKFVEQDGAMLLVNLLLNPKCDHQTPQNLSSLANIAATKSTTPALMKANIVQALWSPIQKAIPEGLTTAVLDITTANKIASILMFLSTSEESCKQLVAEGGVLSLVQLARQDDDQTKLSVSAVFYNLSLKKVLSDHGFLEALIDLSNTSLNQRVVWCAMTFSNLSTFPRGRTMFGKSIKQVAQCLAAMMRSGCKDAEKIQKHCAIALCNSLSVWLKQGDLEEMVETGLIQDLIVITVLRVNVDYIKENLAKALFNLLITQTTRQLMVEQGIMSSLIRLSKQVQSHEVVTLCVTALQNLTCEPKLTTFYVEKLLEMAAINVLVVQAVTPMSGIEVKKMCGAALANLSRLPVTHSYMLKEPLMHAMNKISSHRHCEDWVEKCAEVVYNLSKDSANHDGLLKQSVVNTLSGIIDNGNAACRVLATCSLANLTVSPASFAQVTSDGMHCLVATLKHVHMPMETRMNALRAICNLVVEFEPARKEAVEEDIVPALGIMMKMLSDGGEGANEEELAVVAKIMREISYYSQGHVTIQDSKGANILLRLAKLENAEIKSDVSVALLNLSTCMFVTQLIDDGVVEAVFWLTLQDLLGLTKTVMERCSAIIRNLCTNEKGINRIVLENKLMVVLKKMAAESHDLGIKYNVCISLYNIACHQDSQELFVRNGIIPALAGLAEEGDPRMRSIASAALHQFSQDLLKDPKIISILMSLLTMDTAILDDCEVILNIGDMSSGTVKGWTLKAADCEYSFSEVMPSWLNIVVERILTFMPGKVEAEGLKAMNVGGVGAQAVSRIEGEFKKMLVEHEKQTPKDFGMPLPGAELTMEAKIDLYKAEEEKEEEEEDLGELLESAKNQLGGDDGAGTRPFDRGESYDQFEGDGSTGGGYTKLPALNPPVPPESGDRLDPNDPNYTLNLLSQDSAASLRNVNDADAMQMSFGGSVRKNVPLLPKDAHGISAKDELKKRNRSSKFGSKEEMRSSFRLAQSKKAVQLEEDYKQMLFLKDAKLF</sequence>
<evidence type="ECO:0000256" key="1">
    <source>
        <dbReference type="ARBA" id="ARBA00008239"/>
    </source>
</evidence>
<keyword evidence="5" id="KW-1185">Reference proteome</keyword>
<dbReference type="Gene3D" id="1.25.10.10">
    <property type="entry name" value="Leucine-rich Repeat Variant"/>
    <property type="match status" value="2"/>
</dbReference>
<evidence type="ECO:0000313" key="5">
    <source>
        <dbReference type="Proteomes" id="UP001165060"/>
    </source>
</evidence>
<feature type="region of interest" description="Disordered" evidence="3">
    <location>
        <begin position="1049"/>
        <end position="1106"/>
    </location>
</feature>
<feature type="non-terminal residue" evidence="4">
    <location>
        <position position="1"/>
    </location>
</feature>
<dbReference type="InterPro" id="IPR016024">
    <property type="entry name" value="ARM-type_fold"/>
</dbReference>
<evidence type="ECO:0000256" key="2">
    <source>
        <dbReference type="ARBA" id="ARBA00023186"/>
    </source>
</evidence>
<evidence type="ECO:0000256" key="3">
    <source>
        <dbReference type="SAM" id="MobiDB-lite"/>
    </source>
</evidence>
<protein>
    <submittedName>
        <fullName evidence="4">Uncharacterized protein</fullName>
    </submittedName>
</protein>
<dbReference type="SUPFAM" id="SSF48371">
    <property type="entry name" value="ARM repeat"/>
    <property type="match status" value="3"/>
</dbReference>
<organism evidence="4 5">
    <name type="scientific">Tetraparma gracilis</name>
    <dbReference type="NCBI Taxonomy" id="2962635"/>
    <lineage>
        <taxon>Eukaryota</taxon>
        <taxon>Sar</taxon>
        <taxon>Stramenopiles</taxon>
        <taxon>Ochrophyta</taxon>
        <taxon>Bolidophyceae</taxon>
        <taxon>Parmales</taxon>
        <taxon>Triparmaceae</taxon>
        <taxon>Tetraparma</taxon>
    </lineage>
</organism>
<keyword evidence="2" id="KW-0143">Chaperone</keyword>
<dbReference type="InterPro" id="IPR000225">
    <property type="entry name" value="Armadillo"/>
</dbReference>
<proteinExistence type="inferred from homology"/>
<dbReference type="Proteomes" id="UP001165060">
    <property type="component" value="Unassembled WGS sequence"/>
</dbReference>
<dbReference type="EMBL" id="BRYB01000427">
    <property type="protein sequence ID" value="GMI29845.1"/>
    <property type="molecule type" value="Genomic_DNA"/>
</dbReference>